<protein>
    <submittedName>
        <fullName evidence="3">Microtubule-associated protein futsch-like</fullName>
    </submittedName>
</protein>
<feature type="region of interest" description="Disordered" evidence="1">
    <location>
        <begin position="1"/>
        <end position="180"/>
    </location>
</feature>
<feature type="compositionally biased region" description="Acidic residues" evidence="1">
    <location>
        <begin position="107"/>
        <end position="120"/>
    </location>
</feature>
<dbReference type="GeneID" id="102804685"/>
<evidence type="ECO:0000256" key="1">
    <source>
        <dbReference type="SAM" id="MobiDB-lite"/>
    </source>
</evidence>
<evidence type="ECO:0000313" key="3">
    <source>
        <dbReference type="RefSeq" id="XP_006813105.1"/>
    </source>
</evidence>
<proteinExistence type="predicted"/>
<feature type="region of interest" description="Disordered" evidence="1">
    <location>
        <begin position="199"/>
        <end position="443"/>
    </location>
</feature>
<organism evidence="2 3">
    <name type="scientific">Saccoglossus kowalevskii</name>
    <name type="common">Acorn worm</name>
    <dbReference type="NCBI Taxonomy" id="10224"/>
    <lineage>
        <taxon>Eukaryota</taxon>
        <taxon>Metazoa</taxon>
        <taxon>Hemichordata</taxon>
        <taxon>Enteropneusta</taxon>
        <taxon>Harrimaniidae</taxon>
        <taxon>Saccoglossus</taxon>
    </lineage>
</organism>
<dbReference type="Proteomes" id="UP000694865">
    <property type="component" value="Unplaced"/>
</dbReference>
<feature type="compositionally biased region" description="Basic residues" evidence="1">
    <location>
        <begin position="280"/>
        <end position="289"/>
    </location>
</feature>
<feature type="compositionally biased region" description="Basic residues" evidence="1">
    <location>
        <begin position="78"/>
        <end position="87"/>
    </location>
</feature>
<feature type="compositionally biased region" description="Polar residues" evidence="1">
    <location>
        <begin position="392"/>
        <end position="404"/>
    </location>
</feature>
<gene>
    <name evidence="3" type="primary">LOC102804685</name>
</gene>
<reference evidence="3" key="1">
    <citation type="submission" date="2025-08" db="UniProtKB">
        <authorList>
            <consortium name="RefSeq"/>
        </authorList>
    </citation>
    <scope>IDENTIFICATION</scope>
    <source>
        <tissue evidence="3">Testes</tissue>
    </source>
</reference>
<sequence>MVSDSEEEDVNSKRDRRRPVKIPSMLAKVPARSAMASPKTEGSPKKMQKVEFAVKSGSNVSSTSTQEVGTPQSSTTGRRGRKPKNQKKSTTQGTSRKTRGKIPQHTDEEENLTPELEENAEEPKQQVESAPVTRGKKSVTMATKDEEKKTSVARGKRKSVPGRAAAENIDSPEVVGGNRRGKRTLVAADEEVVFKVPAIKMTRTLTDDKTAKEPLHDEKKAVGRRSIRKSSEEEESMNDAGEPSTSTRRGRSRKSVAMATKDEDDVADSVRTIESVNKSVNKRAKRSSVRSRSETEEKPVEEEKTTMTVKTSRRTRNASNNSIKEDPESSMSKDCEIEKTKVAGRKGKQKAAKKTIQKTTVSDDEDLNNTSISSDSTDTSERDGRRGKRSRNTTPAPSTPSTGKNLKVTDRSDVSSPTLRRRSSLDTKPKVMFTGVVDKAGER</sequence>
<dbReference type="RefSeq" id="XP_006813105.1">
    <property type="nucleotide sequence ID" value="XM_006813042.1"/>
</dbReference>
<feature type="compositionally biased region" description="Basic and acidic residues" evidence="1">
    <location>
        <begin position="205"/>
        <end position="221"/>
    </location>
</feature>
<feature type="compositionally biased region" description="Basic and acidic residues" evidence="1">
    <location>
        <begin position="291"/>
        <end position="305"/>
    </location>
</feature>
<accession>A0ABM0LZB4</accession>
<name>A0ABM0LZB4_SACKO</name>
<feature type="compositionally biased region" description="Polar residues" evidence="1">
    <location>
        <begin position="56"/>
        <end position="77"/>
    </location>
</feature>
<feature type="compositionally biased region" description="Basic and acidic residues" evidence="1">
    <location>
        <begin position="323"/>
        <end position="341"/>
    </location>
</feature>
<evidence type="ECO:0000313" key="2">
    <source>
        <dbReference type="Proteomes" id="UP000694865"/>
    </source>
</evidence>
<feature type="non-terminal residue" evidence="3">
    <location>
        <position position="443"/>
    </location>
</feature>
<feature type="compositionally biased region" description="Basic residues" evidence="1">
    <location>
        <begin position="342"/>
        <end position="356"/>
    </location>
</feature>
<keyword evidence="2" id="KW-1185">Reference proteome</keyword>